<proteinExistence type="predicted"/>
<name>A0ABT2UW41_9FIRM</name>
<accession>A0ABT2UW41</accession>
<sequence length="78" mass="9521">MKGYYQKRIHQLETELERRQREIAKERKAREEAERYIYELLRHMGGHALIWTRNLGRQNGKVICNVDQRRGIVRMKIV</sequence>
<dbReference type="EMBL" id="JAOQJF010000004">
    <property type="protein sequence ID" value="MCU6798863.1"/>
    <property type="molecule type" value="Genomic_DNA"/>
</dbReference>
<keyword evidence="1" id="KW-0175">Coiled coil</keyword>
<evidence type="ECO:0000313" key="2">
    <source>
        <dbReference type="EMBL" id="MCU6798863.1"/>
    </source>
</evidence>
<dbReference type="RefSeq" id="WP_158357601.1">
    <property type="nucleotide sequence ID" value="NZ_JAOQJF010000004.1"/>
</dbReference>
<feature type="coiled-coil region" evidence="1">
    <location>
        <begin position="9"/>
        <end position="36"/>
    </location>
</feature>
<keyword evidence="3" id="KW-1185">Reference proteome</keyword>
<comment type="caution">
    <text evidence="2">The sequence shown here is derived from an EMBL/GenBank/DDBJ whole genome shotgun (WGS) entry which is preliminary data.</text>
</comment>
<protein>
    <submittedName>
        <fullName evidence="2">Uncharacterized protein</fullName>
    </submittedName>
</protein>
<evidence type="ECO:0000313" key="3">
    <source>
        <dbReference type="Proteomes" id="UP001652395"/>
    </source>
</evidence>
<dbReference type="Proteomes" id="UP001652395">
    <property type="component" value="Unassembled WGS sequence"/>
</dbReference>
<evidence type="ECO:0000256" key="1">
    <source>
        <dbReference type="SAM" id="Coils"/>
    </source>
</evidence>
<organism evidence="2 3">
    <name type="scientific">Alitiscatomonas aceti</name>
    <dbReference type="NCBI Taxonomy" id="2981724"/>
    <lineage>
        <taxon>Bacteria</taxon>
        <taxon>Bacillati</taxon>
        <taxon>Bacillota</taxon>
        <taxon>Clostridia</taxon>
        <taxon>Lachnospirales</taxon>
        <taxon>Lachnospiraceae</taxon>
        <taxon>Alitiscatomonas</taxon>
    </lineage>
</organism>
<gene>
    <name evidence="2" type="ORF">OCV69_02755</name>
</gene>
<reference evidence="2 3" key="1">
    <citation type="journal article" date="2021" name="ISME Commun">
        <title>Automated analysis of genomic sequences facilitates high-throughput and comprehensive description of bacteria.</title>
        <authorList>
            <person name="Hitch T.C.A."/>
        </authorList>
    </citation>
    <scope>NUCLEOTIDE SEQUENCE [LARGE SCALE GENOMIC DNA]</scope>
    <source>
        <strain evidence="3">f_CCE</strain>
    </source>
</reference>